<accession>A0ABW6A3K7</accession>
<evidence type="ECO:0000313" key="2">
    <source>
        <dbReference type="EMBL" id="MFD2919888.1"/>
    </source>
</evidence>
<evidence type="ECO:0000256" key="1">
    <source>
        <dbReference type="SAM" id="Phobius"/>
    </source>
</evidence>
<feature type="transmembrane region" description="Helical" evidence="1">
    <location>
        <begin position="190"/>
        <end position="211"/>
    </location>
</feature>
<feature type="transmembrane region" description="Helical" evidence="1">
    <location>
        <begin position="53"/>
        <end position="74"/>
    </location>
</feature>
<keyword evidence="1" id="KW-0812">Transmembrane</keyword>
<keyword evidence="1" id="KW-0472">Membrane</keyword>
<keyword evidence="3" id="KW-1185">Reference proteome</keyword>
<dbReference type="RefSeq" id="WP_386097562.1">
    <property type="nucleotide sequence ID" value="NZ_JBHUOZ010000002.1"/>
</dbReference>
<sequence length="220" mass="24413">MSTEKTNNNRMVISFLTIRKAIGFMGIFLPAALLAATFLVGQCSRIQDSISHYYFTIAGDIFVGVLCAVALFLIAYKGYDRNDNTWTTIAGVAAILVALYPTTQNDDAVCSVVHLTDNKARVWVHYTAAAIFFLSLSFISFFLFTKSRGQKTPEKLARNKIYRSCAVIMVACIILVFIATRDSIAQDADAIHAVFWLEWIALLAFGTSWLVKGELLLSDE</sequence>
<name>A0ABW6A3K7_9BACT</name>
<proteinExistence type="predicted"/>
<comment type="caution">
    <text evidence="2">The sequence shown here is derived from an EMBL/GenBank/DDBJ whole genome shotgun (WGS) entry which is preliminary data.</text>
</comment>
<feature type="transmembrane region" description="Helical" evidence="1">
    <location>
        <begin position="165"/>
        <end position="184"/>
    </location>
</feature>
<dbReference type="Proteomes" id="UP001597511">
    <property type="component" value="Unassembled WGS sequence"/>
</dbReference>
<feature type="transmembrane region" description="Helical" evidence="1">
    <location>
        <begin position="21"/>
        <end position="41"/>
    </location>
</feature>
<evidence type="ECO:0000313" key="3">
    <source>
        <dbReference type="Proteomes" id="UP001597511"/>
    </source>
</evidence>
<protein>
    <submittedName>
        <fullName evidence="2">DUF998 domain-containing protein</fullName>
    </submittedName>
</protein>
<keyword evidence="1" id="KW-1133">Transmembrane helix</keyword>
<reference evidence="3" key="1">
    <citation type="journal article" date="2019" name="Int. J. Syst. Evol. Microbiol.">
        <title>The Global Catalogue of Microorganisms (GCM) 10K type strain sequencing project: providing services to taxonomists for standard genome sequencing and annotation.</title>
        <authorList>
            <consortium name="The Broad Institute Genomics Platform"/>
            <consortium name="The Broad Institute Genome Sequencing Center for Infectious Disease"/>
            <person name="Wu L."/>
            <person name="Ma J."/>
        </authorList>
    </citation>
    <scope>NUCLEOTIDE SEQUENCE [LARGE SCALE GENOMIC DNA]</scope>
    <source>
        <strain evidence="3">KCTC 23299</strain>
    </source>
</reference>
<dbReference type="EMBL" id="JBHUOZ010000002">
    <property type="protein sequence ID" value="MFD2919888.1"/>
    <property type="molecule type" value="Genomic_DNA"/>
</dbReference>
<feature type="transmembrane region" description="Helical" evidence="1">
    <location>
        <begin position="86"/>
        <end position="103"/>
    </location>
</feature>
<feature type="transmembrane region" description="Helical" evidence="1">
    <location>
        <begin position="123"/>
        <end position="144"/>
    </location>
</feature>
<gene>
    <name evidence="2" type="ORF">ACFS6H_09235</name>
</gene>
<organism evidence="2 3">
    <name type="scientific">Terrimonas rubra</name>
    <dbReference type="NCBI Taxonomy" id="1035890"/>
    <lineage>
        <taxon>Bacteria</taxon>
        <taxon>Pseudomonadati</taxon>
        <taxon>Bacteroidota</taxon>
        <taxon>Chitinophagia</taxon>
        <taxon>Chitinophagales</taxon>
        <taxon>Chitinophagaceae</taxon>
        <taxon>Terrimonas</taxon>
    </lineage>
</organism>